<feature type="coiled-coil region" evidence="1">
    <location>
        <begin position="30"/>
        <end position="64"/>
    </location>
</feature>
<comment type="caution">
    <text evidence="4">The sequence shown here is derived from an EMBL/GenBank/DDBJ whole genome shotgun (WGS) entry which is preliminary data.</text>
</comment>
<organism evidence="4 5">
    <name type="scientific">Candidatus Dormiibacter inghamiae</name>
    <dbReference type="NCBI Taxonomy" id="3127013"/>
    <lineage>
        <taxon>Bacteria</taxon>
        <taxon>Bacillati</taxon>
        <taxon>Candidatus Dormiibacterota</taxon>
        <taxon>Candidatus Dormibacteria</taxon>
        <taxon>Candidatus Dormibacterales</taxon>
        <taxon>Candidatus Dormibacteraceae</taxon>
        <taxon>Candidatus Dormiibacter</taxon>
    </lineage>
</organism>
<evidence type="ECO:0000313" key="5">
    <source>
        <dbReference type="Proteomes" id="UP000620075"/>
    </source>
</evidence>
<dbReference type="RefSeq" id="WP_338181043.1">
    <property type="nucleotide sequence ID" value="NZ_JAEKNQ010000051.1"/>
</dbReference>
<reference evidence="4 5" key="1">
    <citation type="submission" date="2020-10" db="EMBL/GenBank/DDBJ databases">
        <title>Ca. Dormibacterota MAGs.</title>
        <authorList>
            <person name="Montgomery K."/>
        </authorList>
    </citation>
    <scope>NUCLEOTIDE SEQUENCE [LARGE SCALE GENOMIC DNA]</scope>
    <source>
        <strain evidence="4">SC8811_S16_3</strain>
    </source>
</reference>
<accession>A0A934ND05</accession>
<name>A0A934ND05_9BACT</name>
<feature type="domain" description="CT398-like coiled coil hairpin" evidence="3">
    <location>
        <begin position="12"/>
        <end position="185"/>
    </location>
</feature>
<dbReference type="InterPro" id="IPR056003">
    <property type="entry name" value="CT398_CC_hairpin"/>
</dbReference>
<protein>
    <recommendedName>
        <fullName evidence="3">CT398-like coiled coil hairpin domain-containing protein</fullName>
    </recommendedName>
</protein>
<sequence>MNAPETALRHQQLTARAVQLRHRQDRDRAELESQAEVDDLRQQLASAEARLAVLSSGLNDWEREVGLHRARMQSRQRDLMSGRLNNSAELMKLDHEVQGLKLKLSQEEDRELELMEEQDAAQATLRRLGAELSAAAQRTDAARPALQARVRSAEGELAQVEAERESLWSALPPEWQAVYSRVESRLADPVAQVEHAQCQSCRVGLTSSGLQVLRRGQLLLCDNCGRLLVMV</sequence>
<dbReference type="AlphaFoldDB" id="A0A934ND05"/>
<proteinExistence type="predicted"/>
<gene>
    <name evidence="4" type="ORF">JF888_12820</name>
</gene>
<evidence type="ECO:0000256" key="2">
    <source>
        <dbReference type="SAM" id="MobiDB-lite"/>
    </source>
</evidence>
<dbReference type="EMBL" id="JAEKNQ010000051">
    <property type="protein sequence ID" value="MBJ7604056.1"/>
    <property type="molecule type" value="Genomic_DNA"/>
</dbReference>
<evidence type="ECO:0000313" key="4">
    <source>
        <dbReference type="EMBL" id="MBJ7604056.1"/>
    </source>
</evidence>
<evidence type="ECO:0000256" key="1">
    <source>
        <dbReference type="SAM" id="Coils"/>
    </source>
</evidence>
<dbReference type="Gene3D" id="1.10.287.1490">
    <property type="match status" value="1"/>
</dbReference>
<keyword evidence="1" id="KW-0175">Coiled coil</keyword>
<feature type="coiled-coil region" evidence="1">
    <location>
        <begin position="90"/>
        <end position="117"/>
    </location>
</feature>
<dbReference type="Proteomes" id="UP000620075">
    <property type="component" value="Unassembled WGS sequence"/>
</dbReference>
<evidence type="ECO:0000259" key="3">
    <source>
        <dbReference type="Pfam" id="PF24481"/>
    </source>
</evidence>
<dbReference type="Pfam" id="PF24481">
    <property type="entry name" value="CT398_CC"/>
    <property type="match status" value="1"/>
</dbReference>
<feature type="region of interest" description="Disordered" evidence="2">
    <location>
        <begin position="1"/>
        <end position="21"/>
    </location>
</feature>